<name>A0A1L8SNT9_9ENTE</name>
<dbReference type="STRING" id="319970.RV00_GL001004"/>
<evidence type="ECO:0000313" key="2">
    <source>
        <dbReference type="Proteomes" id="UP000183700"/>
    </source>
</evidence>
<dbReference type="Proteomes" id="UP000183700">
    <property type="component" value="Unassembled WGS sequence"/>
</dbReference>
<dbReference type="RefSeq" id="WP_071863345.1">
    <property type="nucleotide sequence ID" value="NZ_JBHLVS010000005.1"/>
</dbReference>
<accession>A0A1L8SNT9</accession>
<comment type="caution">
    <text evidence="1">The sequence shown here is derived from an EMBL/GenBank/DDBJ whole genome shotgun (WGS) entry which is preliminary data.</text>
</comment>
<organism evidence="1 2">
    <name type="scientific">Enterococcus devriesei</name>
    <dbReference type="NCBI Taxonomy" id="319970"/>
    <lineage>
        <taxon>Bacteria</taxon>
        <taxon>Bacillati</taxon>
        <taxon>Bacillota</taxon>
        <taxon>Bacilli</taxon>
        <taxon>Lactobacillales</taxon>
        <taxon>Enterococcaceae</taxon>
        <taxon>Enterococcus</taxon>
    </lineage>
</organism>
<sequence length="128" mass="14443">MPRYKVNKMFQDTRTNEIYSAGVLITLKEERAKEIVSNLGNGFIEIVPEDEGQIKDFVQVAVDEATAPLLDEIKRLKAELTEKESIKADNIDEGFPKMISRGKYELSNGETFEGNKEAAFEAEKALEK</sequence>
<evidence type="ECO:0008006" key="3">
    <source>
        <dbReference type="Google" id="ProtNLM"/>
    </source>
</evidence>
<reference evidence="1 2" key="1">
    <citation type="submission" date="2014-12" db="EMBL/GenBank/DDBJ databases">
        <title>Draft genome sequences of 29 type strains of Enterococci.</title>
        <authorList>
            <person name="Zhong Z."/>
            <person name="Sun Z."/>
            <person name="Liu W."/>
            <person name="Zhang W."/>
            <person name="Zhang H."/>
        </authorList>
    </citation>
    <scope>NUCLEOTIDE SEQUENCE [LARGE SCALE GENOMIC DNA]</scope>
    <source>
        <strain evidence="1 2">DSM 22802</strain>
    </source>
</reference>
<dbReference type="OrthoDB" id="2200165at2"/>
<dbReference type="EMBL" id="JXKM01000017">
    <property type="protein sequence ID" value="OJG33750.1"/>
    <property type="molecule type" value="Genomic_DNA"/>
</dbReference>
<proteinExistence type="predicted"/>
<protein>
    <recommendedName>
        <fullName evidence="3">Phage protein</fullName>
    </recommendedName>
</protein>
<evidence type="ECO:0000313" key="1">
    <source>
        <dbReference type="EMBL" id="OJG33750.1"/>
    </source>
</evidence>
<dbReference type="AlphaFoldDB" id="A0A1L8SNT9"/>
<keyword evidence="2" id="KW-1185">Reference proteome</keyword>
<gene>
    <name evidence="1" type="ORF">RV00_GL001004</name>
</gene>